<dbReference type="SUPFAM" id="SSF51126">
    <property type="entry name" value="Pectin lyase-like"/>
    <property type="match status" value="1"/>
</dbReference>
<evidence type="ECO:0000313" key="2">
    <source>
        <dbReference type="EMBL" id="SVB64244.1"/>
    </source>
</evidence>
<accession>A0A382FPG1</accession>
<evidence type="ECO:0008006" key="3">
    <source>
        <dbReference type="Google" id="ProtNLM"/>
    </source>
</evidence>
<dbReference type="InterPro" id="IPR012334">
    <property type="entry name" value="Pectin_lyas_fold"/>
</dbReference>
<feature type="non-terminal residue" evidence="2">
    <location>
        <position position="499"/>
    </location>
</feature>
<reference evidence="2" key="1">
    <citation type="submission" date="2018-05" db="EMBL/GenBank/DDBJ databases">
        <authorList>
            <person name="Lanie J.A."/>
            <person name="Ng W.-L."/>
            <person name="Kazmierczak K.M."/>
            <person name="Andrzejewski T.M."/>
            <person name="Davidsen T.M."/>
            <person name="Wayne K.J."/>
            <person name="Tettelin H."/>
            <person name="Glass J.I."/>
            <person name="Rusch D."/>
            <person name="Podicherti R."/>
            <person name="Tsui H.-C.T."/>
            <person name="Winkler M.E."/>
        </authorList>
    </citation>
    <scope>NUCLEOTIDE SEQUENCE</scope>
</reference>
<gene>
    <name evidence="2" type="ORF">METZ01_LOCUS217098</name>
</gene>
<feature type="region of interest" description="Disordered" evidence="1">
    <location>
        <begin position="447"/>
        <end position="484"/>
    </location>
</feature>
<feature type="compositionally biased region" description="Polar residues" evidence="1">
    <location>
        <begin position="459"/>
        <end position="478"/>
    </location>
</feature>
<dbReference type="EMBL" id="UINC01050823">
    <property type="protein sequence ID" value="SVB64244.1"/>
    <property type="molecule type" value="Genomic_DNA"/>
</dbReference>
<sequence length="499" mass="54350">MQRFFIFFVLLFSLAVGQSEAASTPTVWWVDLKIGNDNSAGTTEVAAFKTVQKALENNSWSNGDTIKVKPSLASDGSLSYYDFKNDDISFNTSNNFVLIGTGGADSTIFNAQNENRHFYFDDGQTSSTVIKGITFKNGKNEDVGQGGGSISIHHSDPQFINCKWESNAAYDDKRGGAIYVNGSSTPLFDGCEFKNNFQTFDDNTNSGGGGAIYFQSADNETHFNKIITVKNSIFSGNYVYNYENTEGGAIYSQRQIEITNSVFYDNYSKVKDGPDSDNYAEAWGGAIHLDVRYWGGSSWIGGTGKIVNCTFDNNWLDFEDGSSSYNLYGGTISYGRWENNTNSKFYMFNSIITRNGFRLDGSELVESGNSQRMQNSIVGAGNTEGYKATIDYSMIEDNSNMKTTGDYVYDVSPVFTDTAANDYTLSDKSPLIGAGVSSWSDEGLTAPTKDILGNIRPNPASSNPDMGAYENSNSSSTAPLPVSGLTGKRATASAILSWS</sequence>
<organism evidence="2">
    <name type="scientific">marine metagenome</name>
    <dbReference type="NCBI Taxonomy" id="408172"/>
    <lineage>
        <taxon>unclassified sequences</taxon>
        <taxon>metagenomes</taxon>
        <taxon>ecological metagenomes</taxon>
    </lineage>
</organism>
<protein>
    <recommendedName>
        <fullName evidence="3">Right handed beta helix domain-containing protein</fullName>
    </recommendedName>
</protein>
<evidence type="ECO:0000256" key="1">
    <source>
        <dbReference type="SAM" id="MobiDB-lite"/>
    </source>
</evidence>
<dbReference type="InterPro" id="IPR011050">
    <property type="entry name" value="Pectin_lyase_fold/virulence"/>
</dbReference>
<dbReference type="Gene3D" id="2.160.20.10">
    <property type="entry name" value="Single-stranded right-handed beta-helix, Pectin lyase-like"/>
    <property type="match status" value="1"/>
</dbReference>
<dbReference type="AlphaFoldDB" id="A0A382FPG1"/>
<proteinExistence type="predicted"/>
<name>A0A382FPG1_9ZZZZ</name>